<accession>A0AAE0FSU6</accession>
<dbReference type="GO" id="GO:0004519">
    <property type="term" value="F:endonuclease activity"/>
    <property type="evidence" value="ECO:0007669"/>
    <property type="project" value="UniProtKB-KW"/>
</dbReference>
<evidence type="ECO:0000259" key="11">
    <source>
        <dbReference type="PROSITE" id="PS52044"/>
    </source>
</evidence>
<keyword evidence="4 10" id="KW-0540">Nuclease</keyword>
<name>A0AAE0FSU6_9CHLO</name>
<keyword evidence="6 10" id="KW-0255">Endonuclease</keyword>
<dbReference type="PANTHER" id="PTHR16036:SF2">
    <property type="entry name" value="TRNA ENDONUCLEASE ANKZF1"/>
    <property type="match status" value="1"/>
</dbReference>
<evidence type="ECO:0000256" key="5">
    <source>
        <dbReference type="ARBA" id="ARBA00022737"/>
    </source>
</evidence>
<comment type="caution">
    <text evidence="12">The sequence shown here is derived from an EMBL/GenBank/DDBJ whole genome shotgun (WGS) entry which is preliminary data.</text>
</comment>
<evidence type="ECO:0000256" key="2">
    <source>
        <dbReference type="ARBA" id="ARBA00009262"/>
    </source>
</evidence>
<proteinExistence type="inferred from homology"/>
<evidence type="ECO:0000256" key="3">
    <source>
        <dbReference type="ARBA" id="ARBA00022490"/>
    </source>
</evidence>
<keyword evidence="9" id="KW-0175">Coiled coil</keyword>
<evidence type="ECO:0000256" key="1">
    <source>
        <dbReference type="ARBA" id="ARBA00004496"/>
    </source>
</evidence>
<dbReference type="PANTHER" id="PTHR16036">
    <property type="entry name" value="ANKYRIN REPEAT AND ZINC FINGER DOMAIN-CONTAINING PROTEIN 1"/>
    <property type="match status" value="1"/>
</dbReference>
<reference evidence="12 13" key="1">
    <citation type="journal article" date="2015" name="Genome Biol. Evol.">
        <title>Comparative Genomics of a Bacterivorous Green Alga Reveals Evolutionary Causalities and Consequences of Phago-Mixotrophic Mode of Nutrition.</title>
        <authorList>
            <person name="Burns J.A."/>
            <person name="Paasch A."/>
            <person name="Narechania A."/>
            <person name="Kim E."/>
        </authorList>
    </citation>
    <scope>NUCLEOTIDE SEQUENCE [LARGE SCALE GENOMIC DNA]</scope>
    <source>
        <strain evidence="12 13">PLY_AMNH</strain>
    </source>
</reference>
<dbReference type="InterPro" id="IPR041175">
    <property type="entry name" value="VLRF1/Vms1"/>
</dbReference>
<keyword evidence="5" id="KW-0677">Repeat</keyword>
<evidence type="ECO:0000256" key="8">
    <source>
        <dbReference type="ARBA" id="ARBA00023043"/>
    </source>
</evidence>
<dbReference type="GO" id="GO:0016787">
    <property type="term" value="F:hydrolase activity"/>
    <property type="evidence" value="ECO:0007669"/>
    <property type="project" value="UniProtKB-KW"/>
</dbReference>
<evidence type="ECO:0000256" key="7">
    <source>
        <dbReference type="ARBA" id="ARBA00022801"/>
    </source>
</evidence>
<evidence type="ECO:0000256" key="9">
    <source>
        <dbReference type="ARBA" id="ARBA00023054"/>
    </source>
</evidence>
<evidence type="ECO:0000256" key="4">
    <source>
        <dbReference type="ARBA" id="ARBA00022722"/>
    </source>
</evidence>
<evidence type="ECO:0000313" key="12">
    <source>
        <dbReference type="EMBL" id="KAK3265005.1"/>
    </source>
</evidence>
<organism evidence="12 13">
    <name type="scientific">Cymbomonas tetramitiformis</name>
    <dbReference type="NCBI Taxonomy" id="36881"/>
    <lineage>
        <taxon>Eukaryota</taxon>
        <taxon>Viridiplantae</taxon>
        <taxon>Chlorophyta</taxon>
        <taxon>Pyramimonadophyceae</taxon>
        <taxon>Pyramimonadales</taxon>
        <taxon>Pyramimonadaceae</taxon>
        <taxon>Cymbomonas</taxon>
    </lineage>
</organism>
<comment type="domain">
    <text evidence="10">The VLRF1 domain mediates binding to the 60S ribosomal subunit.</text>
</comment>
<protein>
    <recommendedName>
        <fullName evidence="11">VLRF1 domain-containing protein</fullName>
    </recommendedName>
</protein>
<dbReference type="EMBL" id="LGRX02014213">
    <property type="protein sequence ID" value="KAK3265005.1"/>
    <property type="molecule type" value="Genomic_DNA"/>
</dbReference>
<evidence type="ECO:0000313" key="13">
    <source>
        <dbReference type="Proteomes" id="UP001190700"/>
    </source>
</evidence>
<keyword evidence="3 10" id="KW-0963">Cytoplasm</keyword>
<dbReference type="Pfam" id="PF18826">
    <property type="entry name" value="bVLRF1"/>
    <property type="match status" value="1"/>
</dbReference>
<evidence type="ECO:0000256" key="10">
    <source>
        <dbReference type="PROSITE-ProRule" id="PRU01389"/>
    </source>
</evidence>
<dbReference type="AlphaFoldDB" id="A0AAE0FSU6"/>
<evidence type="ECO:0000256" key="6">
    <source>
        <dbReference type="ARBA" id="ARBA00022759"/>
    </source>
</evidence>
<dbReference type="Proteomes" id="UP001190700">
    <property type="component" value="Unassembled WGS sequence"/>
</dbReference>
<sequence>MLLGCEIRLITILNLHVHLRARQLYISQSQRLRAKRKQPLIQFRVRQARSMKSTDSEGEQFKEALVDDHCLFQDAADMRKRSTRKTFSFRDTASVVSKLTNLESLRWGSDGRTFEEFDPTTELMLAEVFLPAVLQPTPGLPLPSISQYLTELQAQPVESMDAWFADVYGTTTSTSVSHLVVILSTEAAALGIWRDGELIKHKCITAYTVRQKQGKSQISHMRRKSKSGRGSAGGALRARESRRLFESTCAKLVEWSKEIHECDVIFGSGTVRVWNELFAAGGDILPCPRCDPRWRRVGKSVSRPRLKELERVYGLLSHGSIEFHVPETTNISQGADAL</sequence>
<dbReference type="GO" id="GO:0036503">
    <property type="term" value="P:ERAD pathway"/>
    <property type="evidence" value="ECO:0007669"/>
    <property type="project" value="TreeGrafter"/>
</dbReference>
<feature type="domain" description="VLRF1" evidence="11">
    <location>
        <begin position="174"/>
        <end position="319"/>
    </location>
</feature>
<comment type="similarity">
    <text evidence="2 10">Belongs to the ANKZF1/VMS1 family.</text>
</comment>
<keyword evidence="8" id="KW-0040">ANK repeat</keyword>
<comment type="subcellular location">
    <subcellularLocation>
        <location evidence="1">Cytoplasm</location>
    </subcellularLocation>
</comment>
<keyword evidence="13" id="KW-1185">Reference proteome</keyword>
<dbReference type="GO" id="GO:0005737">
    <property type="term" value="C:cytoplasm"/>
    <property type="evidence" value="ECO:0007669"/>
    <property type="project" value="UniProtKB-SubCell"/>
</dbReference>
<keyword evidence="7 10" id="KW-0378">Hydrolase</keyword>
<gene>
    <name evidence="12" type="ORF">CYMTET_26289</name>
</gene>
<feature type="active site" evidence="10">
    <location>
        <position position="217"/>
    </location>
</feature>
<dbReference type="PROSITE" id="PS52044">
    <property type="entry name" value="VLRF1"/>
    <property type="match status" value="1"/>
</dbReference>
<dbReference type="InterPro" id="IPR047139">
    <property type="entry name" value="ANKZ1/VMS1"/>
</dbReference>